<dbReference type="GO" id="GO:0012505">
    <property type="term" value="C:endomembrane system"/>
    <property type="evidence" value="ECO:0007669"/>
    <property type="project" value="UniProtKB-SubCell"/>
</dbReference>
<dbReference type="PANTHER" id="PTHR35791:SF1">
    <property type="entry name" value="UPF0754 MEMBRANE PROTEIN YHEB"/>
    <property type="match status" value="1"/>
</dbReference>
<dbReference type="Proteomes" id="UP000199225">
    <property type="component" value="Unassembled WGS sequence"/>
</dbReference>
<gene>
    <name evidence="7" type="ORF">SAMN04490247_1871</name>
</gene>
<feature type="transmembrane region" description="Helical" evidence="6">
    <location>
        <begin position="355"/>
        <end position="377"/>
    </location>
</feature>
<feature type="transmembrane region" description="Helical" evidence="6">
    <location>
        <begin position="6"/>
        <end position="30"/>
    </location>
</feature>
<dbReference type="Pfam" id="PF04286">
    <property type="entry name" value="DUF445"/>
    <property type="match status" value="1"/>
</dbReference>
<proteinExistence type="inferred from homology"/>
<evidence type="ECO:0000256" key="3">
    <source>
        <dbReference type="ARBA" id="ARBA00022692"/>
    </source>
</evidence>
<reference evidence="8" key="1">
    <citation type="submission" date="2016-10" db="EMBL/GenBank/DDBJ databases">
        <authorList>
            <person name="Varghese N."/>
            <person name="Submissions S."/>
        </authorList>
    </citation>
    <scope>NUCLEOTIDE SEQUENCE [LARGE SCALE GENOMIC DNA]</scope>
    <source>
        <strain evidence="8">DSM 4771</strain>
    </source>
</reference>
<dbReference type="PANTHER" id="PTHR35791">
    <property type="entry name" value="UPF0754 MEMBRANE PROTEIN YHEB"/>
    <property type="match status" value="1"/>
</dbReference>
<protein>
    <submittedName>
        <fullName evidence="7">Uncharacterized membrane protein YheB, UPF0754 family</fullName>
    </submittedName>
</protein>
<evidence type="ECO:0000256" key="2">
    <source>
        <dbReference type="ARBA" id="ARBA00008053"/>
    </source>
</evidence>
<keyword evidence="3 6" id="KW-0812">Transmembrane</keyword>
<evidence type="ECO:0000256" key="4">
    <source>
        <dbReference type="ARBA" id="ARBA00022989"/>
    </source>
</evidence>
<name>A0A1G8TMN9_9BACI</name>
<dbReference type="InterPro" id="IPR007383">
    <property type="entry name" value="DUF445"/>
</dbReference>
<organism evidence="7 8">
    <name type="scientific">Salimicrobium halophilum</name>
    <dbReference type="NCBI Taxonomy" id="86666"/>
    <lineage>
        <taxon>Bacteria</taxon>
        <taxon>Bacillati</taxon>
        <taxon>Bacillota</taxon>
        <taxon>Bacilli</taxon>
        <taxon>Bacillales</taxon>
        <taxon>Bacillaceae</taxon>
        <taxon>Salimicrobium</taxon>
    </lineage>
</organism>
<comment type="subcellular location">
    <subcellularLocation>
        <location evidence="1">Endomembrane system</location>
    </subcellularLocation>
</comment>
<keyword evidence="4 6" id="KW-1133">Transmembrane helix</keyword>
<keyword evidence="5 6" id="KW-0472">Membrane</keyword>
<sequence length="379" mass="43162">MNPILFTIMMMAIGALIGGVTNSLAIRMLFRPYHPIYIGRFKLPFTPGLIPKRQGELARQLGNMVVEHLVTPSGLRNKLLNETFRDTLIRKSRKEVDGFLQSEITLGELLAPVAPELTKDNVHLELEKQLKDRIGGWLDRRKDKQLRELVPGKWEEQGEIATKRASRYVQQKIASYLESADGRYRVKALINDYFEKHGMFGQLLSSIFGSKSISERLHGTMVRYASKEETRQWIEDIMLEEYDYLLGLTVEDVEKKVDREEVLTSFAEALTSLVPLERYWDKPLSEISSPIRDRVVEDGVAFVVPKAIDFLSAQMESIIKHLHLSDIVKEQVEAFEVARLEDLVLGISRREFKMITYLGAMLGGFVGLLQSGIVLLIGL</sequence>
<dbReference type="RefSeq" id="WP_093193600.1">
    <property type="nucleotide sequence ID" value="NZ_FNEV01000005.1"/>
</dbReference>
<dbReference type="OrthoDB" id="9787430at2"/>
<comment type="similarity">
    <text evidence="2">Belongs to the UPF0754 family.</text>
</comment>
<evidence type="ECO:0000256" key="6">
    <source>
        <dbReference type="SAM" id="Phobius"/>
    </source>
</evidence>
<evidence type="ECO:0000313" key="7">
    <source>
        <dbReference type="EMBL" id="SDJ42809.1"/>
    </source>
</evidence>
<dbReference type="STRING" id="86666.SAMN04490247_1871"/>
<keyword evidence="8" id="KW-1185">Reference proteome</keyword>
<evidence type="ECO:0000256" key="5">
    <source>
        <dbReference type="ARBA" id="ARBA00023136"/>
    </source>
</evidence>
<dbReference type="EMBL" id="FNEV01000005">
    <property type="protein sequence ID" value="SDJ42809.1"/>
    <property type="molecule type" value="Genomic_DNA"/>
</dbReference>
<evidence type="ECO:0000256" key="1">
    <source>
        <dbReference type="ARBA" id="ARBA00004308"/>
    </source>
</evidence>
<accession>A0A1G8TMN9</accession>
<dbReference type="AlphaFoldDB" id="A0A1G8TMN9"/>
<evidence type="ECO:0000313" key="8">
    <source>
        <dbReference type="Proteomes" id="UP000199225"/>
    </source>
</evidence>